<dbReference type="EMBL" id="JAEVHI010000001">
    <property type="protein sequence ID" value="KAG5303791.1"/>
    <property type="molecule type" value="Genomic_DNA"/>
</dbReference>
<proteinExistence type="predicted"/>
<reference evidence="1 2" key="1">
    <citation type="submission" date="2021-01" db="EMBL/GenBank/DDBJ databases">
        <title>Chromosome-level genome assembly of a human fungal pathogen reveals clustering of transcriptionally co-regulated genes.</title>
        <authorList>
            <person name="Voorhies M."/>
            <person name="Cohen S."/>
            <person name="Shea T.P."/>
            <person name="Petrus S."/>
            <person name="Munoz J.F."/>
            <person name="Poplawski S."/>
            <person name="Goldman W.E."/>
            <person name="Michael T."/>
            <person name="Cuomo C.A."/>
            <person name="Sil A."/>
            <person name="Beyhan S."/>
        </authorList>
    </citation>
    <scope>NUCLEOTIDE SEQUENCE [LARGE SCALE GENOMIC DNA]</scope>
    <source>
        <strain evidence="1 2">G184AR</strain>
    </source>
</reference>
<dbReference type="AlphaFoldDB" id="A0A8H7Z727"/>
<accession>A0A8H7Z727</accession>
<organism evidence="1 2">
    <name type="scientific">Ajellomyces capsulatus</name>
    <name type="common">Darling's disease fungus</name>
    <name type="synonym">Histoplasma capsulatum</name>
    <dbReference type="NCBI Taxonomy" id="5037"/>
    <lineage>
        <taxon>Eukaryota</taxon>
        <taxon>Fungi</taxon>
        <taxon>Dikarya</taxon>
        <taxon>Ascomycota</taxon>
        <taxon>Pezizomycotina</taxon>
        <taxon>Eurotiomycetes</taxon>
        <taxon>Eurotiomycetidae</taxon>
        <taxon>Onygenales</taxon>
        <taxon>Ajellomycetaceae</taxon>
        <taxon>Histoplasma</taxon>
    </lineage>
</organism>
<name>A0A8H7Z727_AJECA</name>
<protein>
    <submittedName>
        <fullName evidence="1">Uncharacterized protein</fullName>
    </submittedName>
</protein>
<sequence length="62" mass="6836">MTVSRAGAPVSSYPQGVKAFMAESSSICSIHMCLESHDGREKEESRDVYVYVKVGHARIFEA</sequence>
<dbReference type="Proteomes" id="UP000670092">
    <property type="component" value="Unassembled WGS sequence"/>
</dbReference>
<dbReference type="VEuPathDB" id="FungiDB:I7I52_01905"/>
<gene>
    <name evidence="1" type="ORF">I7I52_01905</name>
</gene>
<evidence type="ECO:0000313" key="2">
    <source>
        <dbReference type="Proteomes" id="UP000670092"/>
    </source>
</evidence>
<evidence type="ECO:0000313" key="1">
    <source>
        <dbReference type="EMBL" id="KAG5303791.1"/>
    </source>
</evidence>
<comment type="caution">
    <text evidence="1">The sequence shown here is derived from an EMBL/GenBank/DDBJ whole genome shotgun (WGS) entry which is preliminary data.</text>
</comment>